<dbReference type="NCBIfam" id="TIGR01662">
    <property type="entry name" value="HAD-SF-IIIA"/>
    <property type="match status" value="1"/>
</dbReference>
<dbReference type="SUPFAM" id="SSF56784">
    <property type="entry name" value="HAD-like"/>
    <property type="match status" value="1"/>
</dbReference>
<dbReference type="InterPro" id="IPR006549">
    <property type="entry name" value="HAD-SF_hydro_IIIA"/>
</dbReference>
<protein>
    <recommendedName>
        <fullName evidence="3">YqeG family HAD IIIA-type phosphatase</fullName>
    </recommendedName>
</protein>
<dbReference type="Proteomes" id="UP000198577">
    <property type="component" value="Unassembled WGS sequence"/>
</dbReference>
<gene>
    <name evidence="1" type="ORF">SAMN05444406_10638</name>
</gene>
<name>A0A1I5U584_9FIRM</name>
<dbReference type="NCBIfam" id="TIGR01668">
    <property type="entry name" value="YqeG_hyp_ppase"/>
    <property type="match status" value="1"/>
</dbReference>
<sequence length="163" mass="18976">MFRRLKPDQMVECVCNVRLEELMERGICNIIIDLDNTLAPWGEDQIIPEVYQWVKAGHEMGFKFCIVSNSSPKRVRYFASRLGMLAAFKRWKPFSRAFKSALTQLNGNQRNTAVIGDQIFTDIFGGNRLNLYTILVEPISKKEFIGTRVMRFLEKTIIKRRKP</sequence>
<evidence type="ECO:0000313" key="2">
    <source>
        <dbReference type="Proteomes" id="UP000198577"/>
    </source>
</evidence>
<dbReference type="InterPro" id="IPR010021">
    <property type="entry name" value="PGPP1/Gep4"/>
</dbReference>
<dbReference type="GO" id="GO:0008962">
    <property type="term" value="F:phosphatidylglycerophosphatase activity"/>
    <property type="evidence" value="ECO:0007669"/>
    <property type="project" value="InterPro"/>
</dbReference>
<proteinExistence type="predicted"/>
<reference evidence="1 2" key="1">
    <citation type="submission" date="2016-10" db="EMBL/GenBank/DDBJ databases">
        <authorList>
            <person name="de Groot N.N."/>
        </authorList>
    </citation>
    <scope>NUCLEOTIDE SEQUENCE [LARGE SCALE GENOMIC DNA]</scope>
    <source>
        <strain evidence="1 2">DSM 20678</strain>
    </source>
</reference>
<evidence type="ECO:0000313" key="1">
    <source>
        <dbReference type="EMBL" id="SFP90433.1"/>
    </source>
</evidence>
<dbReference type="Gene3D" id="3.40.50.1000">
    <property type="entry name" value="HAD superfamily/HAD-like"/>
    <property type="match status" value="1"/>
</dbReference>
<evidence type="ECO:0008006" key="3">
    <source>
        <dbReference type="Google" id="ProtNLM"/>
    </source>
</evidence>
<dbReference type="Pfam" id="PF00702">
    <property type="entry name" value="Hydrolase"/>
    <property type="match status" value="1"/>
</dbReference>
<accession>A0A1I5U584</accession>
<dbReference type="AlphaFoldDB" id="A0A1I5U584"/>
<dbReference type="InterPro" id="IPR036412">
    <property type="entry name" value="HAD-like_sf"/>
</dbReference>
<dbReference type="STRING" id="937334.SAMN05444406_10638"/>
<dbReference type="InterPro" id="IPR023214">
    <property type="entry name" value="HAD_sf"/>
</dbReference>
<organism evidence="1 2">
    <name type="scientific">Caldicoprobacter faecalis</name>
    <dbReference type="NCBI Taxonomy" id="937334"/>
    <lineage>
        <taxon>Bacteria</taxon>
        <taxon>Bacillati</taxon>
        <taxon>Bacillota</taxon>
        <taxon>Clostridia</taxon>
        <taxon>Caldicoprobacterales</taxon>
        <taxon>Caldicoprobacteraceae</taxon>
        <taxon>Caldicoprobacter</taxon>
    </lineage>
</organism>
<dbReference type="EMBL" id="FOXR01000006">
    <property type="protein sequence ID" value="SFP90433.1"/>
    <property type="molecule type" value="Genomic_DNA"/>
</dbReference>
<dbReference type="RefSeq" id="WP_025746470.1">
    <property type="nucleotide sequence ID" value="NZ_FOXR01000006.1"/>
</dbReference>
<keyword evidence="2" id="KW-1185">Reference proteome</keyword>